<dbReference type="EMBL" id="CP060096">
    <property type="protein sequence ID" value="QSZ27665.1"/>
    <property type="molecule type" value="Genomic_DNA"/>
</dbReference>
<dbReference type="KEGG" id="aaut:ACETAC_01815"/>
<evidence type="ECO:0000313" key="2">
    <source>
        <dbReference type="Proteomes" id="UP000671913"/>
    </source>
</evidence>
<dbReference type="Proteomes" id="UP000671913">
    <property type="component" value="Chromosome"/>
</dbReference>
<name>A0A975AWB1_9THEO</name>
<reference evidence="1" key="1">
    <citation type="submission" date="2020-08" db="EMBL/GenBank/DDBJ databases">
        <title>Genomic insights into the carbon and energy metabolism of the first obligate autotrophic acetogenic bacterium Aceticella autotrophica gen. nov., sp. nov.</title>
        <authorList>
            <person name="Toshchakov S.V."/>
            <person name="Elcheninov A.G."/>
            <person name="Kublanov I.V."/>
            <person name="Frolov E.N."/>
            <person name="Lebedinsky A.V."/>
        </authorList>
    </citation>
    <scope>NUCLEOTIDE SEQUENCE</scope>
    <source>
        <strain evidence="1">3443-3Ac</strain>
    </source>
</reference>
<keyword evidence="2" id="KW-1185">Reference proteome</keyword>
<protein>
    <submittedName>
        <fullName evidence="1">Uncharacterized protein</fullName>
    </submittedName>
</protein>
<sequence>MIQKEFGYGILCFLKVIKCKTLKNNCKILIVIIIIKILNEDMSKITAAERRYYDSVVQAALIKSGGKSFNNSKNIKIVEDLLADKDIQNRPERTLSGYEKAKKGDVPYLSTLSH</sequence>
<accession>A0A975AWB1</accession>
<dbReference type="AlphaFoldDB" id="A0A975AWB1"/>
<dbReference type="RefSeq" id="WP_284680375.1">
    <property type="nucleotide sequence ID" value="NZ_CP060096.1"/>
</dbReference>
<gene>
    <name evidence="1" type="ORF">ACETAC_01815</name>
</gene>
<organism evidence="1 2">
    <name type="scientific">Aceticella autotrophica</name>
    <dbReference type="NCBI Taxonomy" id="2755338"/>
    <lineage>
        <taxon>Bacteria</taxon>
        <taxon>Bacillati</taxon>
        <taxon>Bacillota</taxon>
        <taxon>Clostridia</taxon>
        <taxon>Thermoanaerobacterales</taxon>
        <taxon>Thermoanaerobacteraceae</taxon>
        <taxon>Aceticella</taxon>
    </lineage>
</organism>
<evidence type="ECO:0000313" key="1">
    <source>
        <dbReference type="EMBL" id="QSZ27665.1"/>
    </source>
</evidence>
<proteinExistence type="predicted"/>